<dbReference type="PRINTS" id="PR00385">
    <property type="entry name" value="P450"/>
</dbReference>
<keyword evidence="4 9" id="KW-0349">Heme</keyword>
<keyword evidence="7 9" id="KW-0408">Iron</keyword>
<evidence type="ECO:0000256" key="1">
    <source>
        <dbReference type="ARBA" id="ARBA00001971"/>
    </source>
</evidence>
<dbReference type="InterPro" id="IPR002401">
    <property type="entry name" value="Cyt_P450_E_grp-I"/>
</dbReference>
<reference evidence="11 12" key="1">
    <citation type="journal article" date="2018" name="PLoS Pathog.">
        <title>Evolution of structural diversity of trichothecenes, a family of toxins produced by plant pathogenic and entomopathogenic fungi.</title>
        <authorList>
            <person name="Proctor R.H."/>
            <person name="McCormick S.P."/>
            <person name="Kim H.S."/>
            <person name="Cardoza R.E."/>
            <person name="Stanley A.M."/>
            <person name="Lindo L."/>
            <person name="Kelly A."/>
            <person name="Brown D.W."/>
            <person name="Lee T."/>
            <person name="Vaughan M.M."/>
            <person name="Alexander N.J."/>
            <person name="Busman M."/>
            <person name="Gutierrez S."/>
        </authorList>
    </citation>
    <scope>NUCLEOTIDE SEQUENCE [LARGE SCALE GENOMIC DNA]</scope>
    <source>
        <strain evidence="11 12">NRRL 3299</strain>
    </source>
</reference>
<dbReference type="GO" id="GO:0020037">
    <property type="term" value="F:heme binding"/>
    <property type="evidence" value="ECO:0007669"/>
    <property type="project" value="InterPro"/>
</dbReference>
<dbReference type="InterPro" id="IPR006093">
    <property type="entry name" value="Oxy_OxRdtase_FAD_BS"/>
</dbReference>
<evidence type="ECO:0000259" key="10">
    <source>
        <dbReference type="PROSITE" id="PS51387"/>
    </source>
</evidence>
<keyword evidence="8" id="KW-0503">Monooxygenase</keyword>
<dbReference type="Pfam" id="PF01565">
    <property type="entry name" value="FAD_binding_4"/>
    <property type="match status" value="1"/>
</dbReference>
<comment type="cofactor">
    <cofactor evidence="1 9">
        <name>heme</name>
        <dbReference type="ChEBI" id="CHEBI:30413"/>
    </cofactor>
</comment>
<dbReference type="InterPro" id="IPR036396">
    <property type="entry name" value="Cyt_P450_sf"/>
</dbReference>
<evidence type="ECO:0000256" key="5">
    <source>
        <dbReference type="ARBA" id="ARBA00022723"/>
    </source>
</evidence>
<dbReference type="InterPro" id="IPR016169">
    <property type="entry name" value="FAD-bd_PCMH_sub2"/>
</dbReference>
<dbReference type="Pfam" id="PF08031">
    <property type="entry name" value="BBE"/>
    <property type="match status" value="1"/>
</dbReference>
<dbReference type="CDD" id="cd11061">
    <property type="entry name" value="CYP67-like"/>
    <property type="match status" value="1"/>
</dbReference>
<dbReference type="SUPFAM" id="SSF56176">
    <property type="entry name" value="FAD-binding/transporter-associated domain-like"/>
    <property type="match status" value="1"/>
</dbReference>
<dbReference type="GO" id="GO:0016705">
    <property type="term" value="F:oxidoreductase activity, acting on paired donors, with incorporation or reduction of molecular oxygen"/>
    <property type="evidence" value="ECO:0007669"/>
    <property type="project" value="InterPro"/>
</dbReference>
<dbReference type="GO" id="GO:0005506">
    <property type="term" value="F:iron ion binding"/>
    <property type="evidence" value="ECO:0007669"/>
    <property type="project" value="InterPro"/>
</dbReference>
<dbReference type="InterPro" id="IPR050121">
    <property type="entry name" value="Cytochrome_P450_monoxygenase"/>
</dbReference>
<keyword evidence="6" id="KW-0560">Oxidoreductase</keyword>
<dbReference type="PRINTS" id="PR00463">
    <property type="entry name" value="EP450I"/>
</dbReference>
<evidence type="ECO:0000256" key="2">
    <source>
        <dbReference type="ARBA" id="ARBA00005466"/>
    </source>
</evidence>
<gene>
    <name evidence="11" type="ORF">FSPOR_5261</name>
</gene>
<dbReference type="PANTHER" id="PTHR24305:SF237">
    <property type="entry name" value="CYTOCHROME P450 MONOOXYGENASE ATNE-RELATED"/>
    <property type="match status" value="1"/>
</dbReference>
<dbReference type="InterPro" id="IPR017972">
    <property type="entry name" value="Cyt_P450_CS"/>
</dbReference>
<dbReference type="InterPro" id="IPR012951">
    <property type="entry name" value="BBE"/>
</dbReference>
<dbReference type="Gene3D" id="3.30.465.10">
    <property type="match status" value="2"/>
</dbReference>
<comment type="caution">
    <text evidence="11">The sequence shown here is derived from an EMBL/GenBank/DDBJ whole genome shotgun (WGS) entry which is preliminary data.</text>
</comment>
<dbReference type="SUPFAM" id="SSF48264">
    <property type="entry name" value="Cytochrome P450"/>
    <property type="match status" value="1"/>
</dbReference>
<evidence type="ECO:0000256" key="6">
    <source>
        <dbReference type="ARBA" id="ARBA00023002"/>
    </source>
</evidence>
<dbReference type="InterPro" id="IPR006094">
    <property type="entry name" value="Oxid_FAD_bind_N"/>
</dbReference>
<dbReference type="AlphaFoldDB" id="A0A395S7Y8"/>
<feature type="binding site" description="axial binding residue" evidence="9">
    <location>
        <position position="365"/>
    </location>
    <ligand>
        <name>heme</name>
        <dbReference type="ChEBI" id="CHEBI:30413"/>
    </ligand>
    <ligandPart>
        <name>Fe</name>
        <dbReference type="ChEBI" id="CHEBI:18248"/>
    </ligandPart>
</feature>
<dbReference type="PROSITE" id="PS00086">
    <property type="entry name" value="CYTOCHROME_P450"/>
    <property type="match status" value="1"/>
</dbReference>
<dbReference type="PANTHER" id="PTHR24305">
    <property type="entry name" value="CYTOCHROME P450"/>
    <property type="match status" value="1"/>
</dbReference>
<proteinExistence type="inferred from homology"/>
<evidence type="ECO:0000256" key="4">
    <source>
        <dbReference type="ARBA" id="ARBA00022617"/>
    </source>
</evidence>
<name>A0A395S7Y8_FUSSP</name>
<dbReference type="InterPro" id="IPR036318">
    <property type="entry name" value="FAD-bd_PCMH-like_sf"/>
</dbReference>
<dbReference type="Gene3D" id="1.10.630.10">
    <property type="entry name" value="Cytochrome P450"/>
    <property type="match status" value="1"/>
</dbReference>
<dbReference type="STRING" id="5514.A0A395S7Y8"/>
<dbReference type="Proteomes" id="UP000266152">
    <property type="component" value="Unassembled WGS sequence"/>
</dbReference>
<dbReference type="InterPro" id="IPR001128">
    <property type="entry name" value="Cyt_P450"/>
</dbReference>
<organism evidence="11 12">
    <name type="scientific">Fusarium sporotrichioides</name>
    <dbReference type="NCBI Taxonomy" id="5514"/>
    <lineage>
        <taxon>Eukaryota</taxon>
        <taxon>Fungi</taxon>
        <taxon>Dikarya</taxon>
        <taxon>Ascomycota</taxon>
        <taxon>Pezizomycotina</taxon>
        <taxon>Sordariomycetes</taxon>
        <taxon>Hypocreomycetidae</taxon>
        <taxon>Hypocreales</taxon>
        <taxon>Nectriaceae</taxon>
        <taxon>Fusarium</taxon>
    </lineage>
</organism>
<dbReference type="GO" id="GO:0004497">
    <property type="term" value="F:monooxygenase activity"/>
    <property type="evidence" value="ECO:0007669"/>
    <property type="project" value="UniProtKB-KW"/>
</dbReference>
<evidence type="ECO:0000256" key="3">
    <source>
        <dbReference type="ARBA" id="ARBA00010617"/>
    </source>
</evidence>
<protein>
    <submittedName>
        <fullName evidence="11">Isoamyl alcohol oxidase</fullName>
    </submittedName>
</protein>
<dbReference type="GO" id="GO:0071949">
    <property type="term" value="F:FAD binding"/>
    <property type="evidence" value="ECO:0007669"/>
    <property type="project" value="InterPro"/>
</dbReference>
<dbReference type="PROSITE" id="PS00862">
    <property type="entry name" value="OX2_COVAL_FAD"/>
    <property type="match status" value="1"/>
</dbReference>
<evidence type="ECO:0000256" key="7">
    <source>
        <dbReference type="ARBA" id="ARBA00023004"/>
    </source>
</evidence>
<accession>A0A395S7Y8</accession>
<keyword evidence="12" id="KW-1185">Reference proteome</keyword>
<keyword evidence="5 9" id="KW-0479">Metal-binding</keyword>
<evidence type="ECO:0000256" key="9">
    <source>
        <dbReference type="PIRSR" id="PIRSR602401-1"/>
    </source>
</evidence>
<dbReference type="Pfam" id="PF00067">
    <property type="entry name" value="p450"/>
    <property type="match status" value="1"/>
</dbReference>
<evidence type="ECO:0000256" key="8">
    <source>
        <dbReference type="ARBA" id="ARBA00023033"/>
    </source>
</evidence>
<dbReference type="InterPro" id="IPR016166">
    <property type="entry name" value="FAD-bd_PCMH"/>
</dbReference>
<sequence>MGLLNLLNGANPLIIVLYLVISVSKAYQALVHSAPNTLTIRHKADHARRRRILSLAFSDSRMLSYQNIVLRHVNALCDNLEEVARREGGGSVNMSLQSDYFTFDVMSEVIFGMTYNALRDSKYRFVSRALEASNIRISALVQSSLLVIGRLDKYLFPKSIVGRNKFLSFIGSLLRDRSKASFADNGNVFSFLETAKDPDGGNELSKSEIRAECATLVVAGSDTSSSTLAGTLFYLSCNPRAYDRVCREVRSEFQDAQHISIGPKLSSCVYLRACIEETLRLSPPVGGALWREIGPGGMNVGSLSLPAGIDVGTGIYSLHHNSTYHPDPFKYLPERWIVGEGSTTSKSVEVARSAFSPFSRGPRSCVGKGFAYHELSLTIAHIIHRFEFSTTEDDISSRRCSEGPGAWCSLAATSCKCALEQSCWPSSREWTRFNVSISGKLIETSPVAEPCYPGPDNDDEACLVVRNNWSSATFQLSQPLGYAYPLNESCPLPNPGDEATNAKCSLGHSPIYAVNVTTEQDITRSIMFAREKNLRLVIKSTGHDAMQRSTGYGSLSIWLHNFRKGFQFHKDNPVLSVCPTTKWKGSTLAINGVYAWSDIYPEAQKQGVIVLGGLNVGPSSTGGWTQGGGHGPATRYFGMGADQVVSARVVLASGKVAVANACENKDLFYAIRGGGGGTYGVVTEITVKTYPTAQISTIDLVVGSTGEATISKFLDAVATVYSLLPKLSRLGFAGYGNWVARSPIPIGATAYTNLYGQSFTLLGATQQEAIKLFEPFREEIAKYNKSGTGLEVTVTTSAVKDYWAYYFSRRDNDVPVGGVSALASRLLDTEALRGSQQDLRDALETISGGSPVFHTIVHHGLEAASDVKADPTSAVQPGWYRSIILDIFELQMNGTQVQSNLETFAYLRNEIVPVYEKLSPRTGTYMNEADWGNVNWKNDFFGSNWERLSQVKAKYDPEGLDEFYTATGFTAVGFNEEDLKELVRD</sequence>
<dbReference type="EMBL" id="PXOF01000070">
    <property type="protein sequence ID" value="RGP68523.1"/>
    <property type="molecule type" value="Genomic_DNA"/>
</dbReference>
<dbReference type="PROSITE" id="PS51387">
    <property type="entry name" value="FAD_PCMH"/>
    <property type="match status" value="1"/>
</dbReference>
<evidence type="ECO:0000313" key="12">
    <source>
        <dbReference type="Proteomes" id="UP000266152"/>
    </source>
</evidence>
<comment type="similarity">
    <text evidence="3">Belongs to the cytochrome P450 family.</text>
</comment>
<comment type="similarity">
    <text evidence="2">Belongs to the oxygen-dependent FAD-linked oxidoreductase family.</text>
</comment>
<evidence type="ECO:0000313" key="11">
    <source>
        <dbReference type="EMBL" id="RGP68523.1"/>
    </source>
</evidence>
<feature type="domain" description="FAD-binding PCMH-type" evidence="10">
    <location>
        <begin position="506"/>
        <end position="692"/>
    </location>
</feature>